<dbReference type="PROSITE" id="PS51257">
    <property type="entry name" value="PROKAR_LIPOPROTEIN"/>
    <property type="match status" value="1"/>
</dbReference>
<gene>
    <name evidence="1" type="ORF">WG66_16310</name>
</gene>
<protein>
    <submittedName>
        <fullName evidence="1">Uncharacterized protein</fullName>
    </submittedName>
</protein>
<dbReference type="EMBL" id="LATX01002350">
    <property type="protein sequence ID" value="KTB31147.1"/>
    <property type="molecule type" value="Genomic_DNA"/>
</dbReference>
<evidence type="ECO:0000313" key="1">
    <source>
        <dbReference type="EMBL" id="KTB31147.1"/>
    </source>
</evidence>
<evidence type="ECO:0000313" key="2">
    <source>
        <dbReference type="Proteomes" id="UP000054988"/>
    </source>
</evidence>
<name>A0A0W0F4A5_MONRR</name>
<accession>A0A0W0F4A5</accession>
<reference evidence="1 2" key="1">
    <citation type="submission" date="2015-12" db="EMBL/GenBank/DDBJ databases">
        <title>Draft genome sequence of Moniliophthora roreri, the causal agent of frosty pod rot of cacao.</title>
        <authorList>
            <person name="Aime M.C."/>
            <person name="Diaz-Valderrama J.R."/>
            <person name="Kijpornyongpan T."/>
            <person name="Phillips-Mora W."/>
        </authorList>
    </citation>
    <scope>NUCLEOTIDE SEQUENCE [LARGE SCALE GENOMIC DNA]</scope>
    <source>
        <strain evidence="1 2">MCA 2952</strain>
    </source>
</reference>
<comment type="caution">
    <text evidence="1">The sequence shown here is derived from an EMBL/GenBank/DDBJ whole genome shotgun (WGS) entry which is preliminary data.</text>
</comment>
<sequence length="87" mass="9778">MARQLDMMTPYNLTAVAAACNDRVDLPTITAVLVKRFTPGLPSFDWEGHYVEMKRWKDAGAPGLINGEVALEMLETPGELPEKWSEW</sequence>
<organism evidence="1 2">
    <name type="scientific">Moniliophthora roreri</name>
    <name type="common">Frosty pod rot fungus</name>
    <name type="synonym">Monilia roreri</name>
    <dbReference type="NCBI Taxonomy" id="221103"/>
    <lineage>
        <taxon>Eukaryota</taxon>
        <taxon>Fungi</taxon>
        <taxon>Dikarya</taxon>
        <taxon>Basidiomycota</taxon>
        <taxon>Agaricomycotina</taxon>
        <taxon>Agaricomycetes</taxon>
        <taxon>Agaricomycetidae</taxon>
        <taxon>Agaricales</taxon>
        <taxon>Marasmiineae</taxon>
        <taxon>Marasmiaceae</taxon>
        <taxon>Moniliophthora</taxon>
    </lineage>
</organism>
<proteinExistence type="predicted"/>
<dbReference type="AlphaFoldDB" id="A0A0W0F4A5"/>
<dbReference type="Proteomes" id="UP000054988">
    <property type="component" value="Unassembled WGS sequence"/>
</dbReference>